<reference evidence="1" key="1">
    <citation type="journal article" date="2014" name="Int. J. Syst. Evol. Microbiol.">
        <title>Complete genome sequence of Corynebacterium casei LMG S-19264T (=DSM 44701T), isolated from a smear-ripened cheese.</title>
        <authorList>
            <consortium name="US DOE Joint Genome Institute (JGI-PGF)"/>
            <person name="Walter F."/>
            <person name="Albersmeier A."/>
            <person name="Kalinowski J."/>
            <person name="Ruckert C."/>
        </authorList>
    </citation>
    <scope>NUCLEOTIDE SEQUENCE</scope>
    <source>
        <strain evidence="1">CGMCC 4.7272</strain>
    </source>
</reference>
<evidence type="ECO:0000313" key="2">
    <source>
        <dbReference type="Proteomes" id="UP000625682"/>
    </source>
</evidence>
<dbReference type="RefSeq" id="WP_189146624.1">
    <property type="nucleotide sequence ID" value="NZ_BAABER010000001.1"/>
</dbReference>
<accession>A0A917KML1</accession>
<dbReference type="EMBL" id="BMMU01000004">
    <property type="protein sequence ID" value="GGJ20968.1"/>
    <property type="molecule type" value="Genomic_DNA"/>
</dbReference>
<keyword evidence="2" id="KW-1185">Reference proteome</keyword>
<protein>
    <submittedName>
        <fullName evidence="1">Uncharacterized protein</fullName>
    </submittedName>
</protein>
<name>A0A917KML1_9ACTN</name>
<dbReference type="Proteomes" id="UP000625682">
    <property type="component" value="Unassembled WGS sequence"/>
</dbReference>
<gene>
    <name evidence="1" type="ORF">GCM10012282_16680</name>
</gene>
<proteinExistence type="predicted"/>
<evidence type="ECO:0000313" key="1">
    <source>
        <dbReference type="EMBL" id="GGJ20968.1"/>
    </source>
</evidence>
<organism evidence="1 2">
    <name type="scientific">Streptomyces lacrimifluminis</name>
    <dbReference type="NCBI Taxonomy" id="1500077"/>
    <lineage>
        <taxon>Bacteria</taxon>
        <taxon>Bacillati</taxon>
        <taxon>Actinomycetota</taxon>
        <taxon>Actinomycetes</taxon>
        <taxon>Kitasatosporales</taxon>
        <taxon>Streptomycetaceae</taxon>
        <taxon>Streptomyces</taxon>
    </lineage>
</organism>
<reference evidence="1" key="2">
    <citation type="submission" date="2020-09" db="EMBL/GenBank/DDBJ databases">
        <authorList>
            <person name="Sun Q."/>
            <person name="Zhou Y."/>
        </authorList>
    </citation>
    <scope>NUCLEOTIDE SEQUENCE</scope>
    <source>
        <strain evidence="1">CGMCC 4.7272</strain>
    </source>
</reference>
<sequence>MSVPHADTTHTSPSQLRTVADIRAALRDGRGFPGDAESFEAGLARALDTATATDLHRVADVIKTYAGSIRAFSDPEFDDALQEGLDLIAEVKKGKQE</sequence>
<comment type="caution">
    <text evidence="1">The sequence shown here is derived from an EMBL/GenBank/DDBJ whole genome shotgun (WGS) entry which is preliminary data.</text>
</comment>
<dbReference type="AlphaFoldDB" id="A0A917KML1"/>